<evidence type="ECO:0000256" key="7">
    <source>
        <dbReference type="ARBA" id="ARBA00023053"/>
    </source>
</evidence>
<feature type="transmembrane region" description="Helical" evidence="12">
    <location>
        <begin position="192"/>
        <end position="217"/>
    </location>
</feature>
<dbReference type="GO" id="GO:0015385">
    <property type="term" value="F:sodium:proton antiporter activity"/>
    <property type="evidence" value="ECO:0007669"/>
    <property type="project" value="InterPro"/>
</dbReference>
<keyword evidence="4" id="KW-1003">Cell membrane</keyword>
<reference evidence="14" key="1">
    <citation type="submission" date="2021-04" db="EMBL/GenBank/DDBJ databases">
        <title>Genomic insights into ecological role and evolution of a novel Thermoplasmata order Candidatus Sysuiplasmatales.</title>
        <authorList>
            <person name="Yuan Y."/>
        </authorList>
    </citation>
    <scope>NUCLEOTIDE SEQUENCE</scope>
    <source>
        <strain evidence="14">YP2-bin.285</strain>
    </source>
</reference>
<proteinExistence type="predicted"/>
<keyword evidence="8" id="KW-0406">Ion transport</keyword>
<evidence type="ECO:0000256" key="9">
    <source>
        <dbReference type="ARBA" id="ARBA00023136"/>
    </source>
</evidence>
<accession>A0A8J7YLT2</accession>
<protein>
    <submittedName>
        <fullName evidence="14">Sodium:proton antiporter</fullName>
    </submittedName>
</protein>
<evidence type="ECO:0000256" key="5">
    <source>
        <dbReference type="ARBA" id="ARBA00022692"/>
    </source>
</evidence>
<comment type="caution">
    <text evidence="14">The sequence shown here is derived from an EMBL/GenBank/DDBJ whole genome shotgun (WGS) entry which is preliminary data.</text>
</comment>
<evidence type="ECO:0000259" key="13">
    <source>
        <dbReference type="Pfam" id="PF00999"/>
    </source>
</evidence>
<evidence type="ECO:0000256" key="10">
    <source>
        <dbReference type="ARBA" id="ARBA00023201"/>
    </source>
</evidence>
<dbReference type="InterPro" id="IPR006153">
    <property type="entry name" value="Cation/H_exchanger_TM"/>
</dbReference>
<keyword evidence="6 12" id="KW-1133">Transmembrane helix</keyword>
<feature type="transmembrane region" description="Helical" evidence="12">
    <location>
        <begin position="6"/>
        <end position="25"/>
    </location>
</feature>
<dbReference type="InterPro" id="IPR018422">
    <property type="entry name" value="Cation/H_exchanger_CPA1"/>
</dbReference>
<evidence type="ECO:0000313" key="14">
    <source>
        <dbReference type="EMBL" id="MBX8630920.1"/>
    </source>
</evidence>
<feature type="compositionally biased region" description="Basic and acidic residues" evidence="11">
    <location>
        <begin position="482"/>
        <end position="508"/>
    </location>
</feature>
<feature type="transmembrane region" description="Helical" evidence="12">
    <location>
        <begin position="94"/>
        <end position="117"/>
    </location>
</feature>
<feature type="transmembrane region" description="Helical" evidence="12">
    <location>
        <begin position="276"/>
        <end position="295"/>
    </location>
</feature>
<evidence type="ECO:0000256" key="2">
    <source>
        <dbReference type="ARBA" id="ARBA00022448"/>
    </source>
</evidence>
<comment type="subcellular location">
    <subcellularLocation>
        <location evidence="1">Cell membrane</location>
        <topology evidence="1">Multi-pass membrane protein</topology>
    </subcellularLocation>
</comment>
<dbReference type="GO" id="GO:0051453">
    <property type="term" value="P:regulation of intracellular pH"/>
    <property type="evidence" value="ECO:0007669"/>
    <property type="project" value="TreeGrafter"/>
</dbReference>
<gene>
    <name evidence="14" type="ORF">J9259_00120</name>
</gene>
<feature type="transmembrane region" description="Helical" evidence="12">
    <location>
        <begin position="371"/>
        <end position="390"/>
    </location>
</feature>
<keyword evidence="2" id="KW-0813">Transport</keyword>
<dbReference type="GO" id="GO:0005886">
    <property type="term" value="C:plasma membrane"/>
    <property type="evidence" value="ECO:0007669"/>
    <property type="project" value="UniProtKB-SubCell"/>
</dbReference>
<feature type="transmembrane region" description="Helical" evidence="12">
    <location>
        <begin position="61"/>
        <end position="82"/>
    </location>
</feature>
<dbReference type="PANTHER" id="PTHR10110">
    <property type="entry name" value="SODIUM/HYDROGEN EXCHANGER"/>
    <property type="match status" value="1"/>
</dbReference>
<sequence length="508" mass="55234">MTTFPNFEIVITGLLGIMLLGSIVSKRLRIPYTIVLVIIGILLAASSLSTVLGISRFYNNYLGSLFVGLVIPPLLFESMMGIRSVEFRSSIRLGLILATAGVLLSTVVGGLILWKIVGLPAYDSFLFSSLISPTDTASVLELFRRLNVPRRLATIMDSEAAFNDATGVIVFSIVLTSGSVSHLALLRGLGEFMFVFGGGLLVGLSVGFGAEIISSLIDDPLSEAVLSISIVYGAYALATSLGFSGLVAVAVSGLYYGNVTMRSVIQPLSRSAVKTFWRILAYIANSVAFLFIGLNTDLINLANAFLIILIASVTVFVSRMVAVYPIMHIFGRRDGIPSWWNNTIVAGGMRGAISVVLIASIPTDVPLRSTIATLVLGVVFISVIFQGPFLSRYIERHFERGREESRVTQSIHNDLSEAGVEIARLSSEWEERSISDEELAAGLERERDRLTGLITDVNRSMNPGEIMRSRALSLYRSMTGFRRRDGRSDEQKEDIGIGENGDKGRKEN</sequence>
<keyword evidence="9 12" id="KW-0472">Membrane</keyword>
<evidence type="ECO:0000256" key="1">
    <source>
        <dbReference type="ARBA" id="ARBA00004651"/>
    </source>
</evidence>
<dbReference type="EMBL" id="JAGVSJ010000001">
    <property type="protein sequence ID" value="MBX8630920.1"/>
    <property type="molecule type" value="Genomic_DNA"/>
</dbReference>
<keyword evidence="10" id="KW-0739">Sodium transport</keyword>
<dbReference type="PANTHER" id="PTHR10110:SF195">
    <property type="entry name" value="NA(+)_H(+) ANTIPORTER NHAS2"/>
    <property type="match status" value="1"/>
</dbReference>
<feature type="transmembrane region" description="Helical" evidence="12">
    <location>
        <begin position="301"/>
        <end position="327"/>
    </location>
</feature>
<evidence type="ECO:0000256" key="6">
    <source>
        <dbReference type="ARBA" id="ARBA00022989"/>
    </source>
</evidence>
<dbReference type="Pfam" id="PF00999">
    <property type="entry name" value="Na_H_Exchanger"/>
    <property type="match status" value="1"/>
</dbReference>
<feature type="transmembrane region" description="Helical" evidence="12">
    <location>
        <begin position="339"/>
        <end position="359"/>
    </location>
</feature>
<dbReference type="GO" id="GO:0015386">
    <property type="term" value="F:potassium:proton antiporter activity"/>
    <property type="evidence" value="ECO:0007669"/>
    <property type="project" value="TreeGrafter"/>
</dbReference>
<organism evidence="14 15">
    <name type="scientific">Candidatus Sysuiplasma superficiale</name>
    <dbReference type="NCBI Taxonomy" id="2823368"/>
    <lineage>
        <taxon>Archaea</taxon>
        <taxon>Methanobacteriati</taxon>
        <taxon>Thermoplasmatota</taxon>
        <taxon>Thermoplasmata</taxon>
        <taxon>Candidatus Sysuiplasmatales</taxon>
        <taxon>Candidatus Sysuiplasmataceae</taxon>
        <taxon>Candidatus Sysuiplasma</taxon>
    </lineage>
</organism>
<dbReference type="Gene3D" id="6.10.140.1330">
    <property type="match status" value="1"/>
</dbReference>
<dbReference type="Proteomes" id="UP000716004">
    <property type="component" value="Unassembled WGS sequence"/>
</dbReference>
<dbReference type="AlphaFoldDB" id="A0A8J7YLT2"/>
<evidence type="ECO:0000256" key="11">
    <source>
        <dbReference type="SAM" id="MobiDB-lite"/>
    </source>
</evidence>
<evidence type="ECO:0000256" key="12">
    <source>
        <dbReference type="SAM" id="Phobius"/>
    </source>
</evidence>
<evidence type="ECO:0000256" key="3">
    <source>
        <dbReference type="ARBA" id="ARBA00022449"/>
    </source>
</evidence>
<feature type="transmembrane region" description="Helical" evidence="12">
    <location>
        <begin position="229"/>
        <end position="256"/>
    </location>
</feature>
<feature type="transmembrane region" description="Helical" evidence="12">
    <location>
        <begin position="32"/>
        <end position="55"/>
    </location>
</feature>
<keyword evidence="7" id="KW-0915">Sodium</keyword>
<evidence type="ECO:0000256" key="8">
    <source>
        <dbReference type="ARBA" id="ARBA00023065"/>
    </source>
</evidence>
<name>A0A8J7YLT2_9ARCH</name>
<dbReference type="GO" id="GO:0098719">
    <property type="term" value="P:sodium ion import across plasma membrane"/>
    <property type="evidence" value="ECO:0007669"/>
    <property type="project" value="TreeGrafter"/>
</dbReference>
<evidence type="ECO:0000256" key="4">
    <source>
        <dbReference type="ARBA" id="ARBA00022475"/>
    </source>
</evidence>
<keyword evidence="3" id="KW-0050">Antiport</keyword>
<keyword evidence="5 12" id="KW-0812">Transmembrane</keyword>
<feature type="domain" description="Cation/H+ exchanger transmembrane" evidence="13">
    <location>
        <begin position="17"/>
        <end position="393"/>
    </location>
</feature>
<feature type="transmembrane region" description="Helical" evidence="12">
    <location>
        <begin position="165"/>
        <end position="185"/>
    </location>
</feature>
<evidence type="ECO:0000313" key="15">
    <source>
        <dbReference type="Proteomes" id="UP000716004"/>
    </source>
</evidence>
<feature type="region of interest" description="Disordered" evidence="11">
    <location>
        <begin position="481"/>
        <end position="508"/>
    </location>
</feature>